<dbReference type="Proteomes" id="UP001143747">
    <property type="component" value="Unassembled WGS sequence"/>
</dbReference>
<reference evidence="1" key="1">
    <citation type="submission" date="2022-01" db="EMBL/GenBank/DDBJ databases">
        <title>Draft genome of Methanogenium marinum DSM 15558.</title>
        <authorList>
            <person name="Chen S.-C."/>
            <person name="You Y.-T."/>
        </authorList>
    </citation>
    <scope>NUCLEOTIDE SEQUENCE</scope>
    <source>
        <strain evidence="1">DSM 15558</strain>
    </source>
</reference>
<evidence type="ECO:0000313" key="2">
    <source>
        <dbReference type="Proteomes" id="UP001143747"/>
    </source>
</evidence>
<name>A0A9Q4PWB9_9EURY</name>
<dbReference type="AlphaFoldDB" id="A0A9Q4PWB9"/>
<evidence type="ECO:0000313" key="1">
    <source>
        <dbReference type="EMBL" id="MDE4907196.1"/>
    </source>
</evidence>
<keyword evidence="2" id="KW-1185">Reference proteome</keyword>
<organism evidence="1 2">
    <name type="scientific">Methanogenium marinum</name>
    <dbReference type="NCBI Taxonomy" id="348610"/>
    <lineage>
        <taxon>Archaea</taxon>
        <taxon>Methanobacteriati</taxon>
        <taxon>Methanobacteriota</taxon>
        <taxon>Stenosarchaea group</taxon>
        <taxon>Methanomicrobia</taxon>
        <taxon>Methanomicrobiales</taxon>
        <taxon>Methanomicrobiaceae</taxon>
        <taxon>Methanogenium</taxon>
    </lineage>
</organism>
<protein>
    <submittedName>
        <fullName evidence="1">Uncharacterized protein</fullName>
    </submittedName>
</protein>
<comment type="caution">
    <text evidence="1">The sequence shown here is derived from an EMBL/GenBank/DDBJ whole genome shotgun (WGS) entry which is preliminary data.</text>
</comment>
<proteinExistence type="predicted"/>
<accession>A0A9Q4PWB9</accession>
<dbReference type="RefSeq" id="WP_274923862.1">
    <property type="nucleotide sequence ID" value="NZ_JAKELO010000002.1"/>
</dbReference>
<sequence>MDAGGLFRNYAVDIVLLPPPEVMDVAIQINQMLIEMTGDDTIQLDMVQQIPHISLAMGCIPGRALSELNVPLEQMAKRLLPMEISVEGAVTVVTESGDKISGINFAKDDSVFVMHRSVMAQLAGITKEKCTPASFVRDEDEELTPFTTSYVSEYKEKAGFERYSPHITLGNGDVTEIENLPVLPEKVTFPTLAVCHLGNNCTCRSVLWRSGAEGKRI</sequence>
<gene>
    <name evidence="1" type="ORF">L0665_00960</name>
</gene>
<dbReference type="Gene3D" id="3.90.1140.10">
    <property type="entry name" value="Cyclic phosphodiesterase"/>
    <property type="match status" value="1"/>
</dbReference>
<dbReference type="EMBL" id="JAKELO010000002">
    <property type="protein sequence ID" value="MDE4907196.1"/>
    <property type="molecule type" value="Genomic_DNA"/>
</dbReference>